<dbReference type="RefSeq" id="WP_210655186.1">
    <property type="nucleotide sequence ID" value="NZ_JAGKQQ010000001.1"/>
</dbReference>
<dbReference type="Proteomes" id="UP000676565">
    <property type="component" value="Unassembled WGS sequence"/>
</dbReference>
<feature type="region of interest" description="Disordered" evidence="1">
    <location>
        <begin position="1"/>
        <end position="29"/>
    </location>
</feature>
<sequence>MNPIPDLEHLATIPTGERPPPEACSPGDLADEMEGIEYCVLEETTERVPYPDPLMIEWLTAPIVRLGTAPTRTTVAH</sequence>
<proteinExistence type="predicted"/>
<reference evidence="2 3" key="1">
    <citation type="submission" date="2021-04" db="EMBL/GenBank/DDBJ databases">
        <authorList>
            <person name="Ivanova A."/>
        </authorList>
    </citation>
    <scope>NUCLEOTIDE SEQUENCE [LARGE SCALE GENOMIC DNA]</scope>
    <source>
        <strain evidence="2 3">G18</strain>
    </source>
</reference>
<protein>
    <submittedName>
        <fullName evidence="2">Uncharacterized protein</fullName>
    </submittedName>
</protein>
<accession>A0ABS5BSU1</accession>
<evidence type="ECO:0000256" key="1">
    <source>
        <dbReference type="SAM" id="MobiDB-lite"/>
    </source>
</evidence>
<keyword evidence="3" id="KW-1185">Reference proteome</keyword>
<evidence type="ECO:0000313" key="3">
    <source>
        <dbReference type="Proteomes" id="UP000676565"/>
    </source>
</evidence>
<name>A0ABS5BSU1_9BACT</name>
<gene>
    <name evidence="2" type="ORF">J8F10_15940</name>
</gene>
<comment type="caution">
    <text evidence="2">The sequence shown here is derived from an EMBL/GenBank/DDBJ whole genome shotgun (WGS) entry which is preliminary data.</text>
</comment>
<dbReference type="EMBL" id="JAGKQQ010000001">
    <property type="protein sequence ID" value="MBP3956764.1"/>
    <property type="molecule type" value="Genomic_DNA"/>
</dbReference>
<organism evidence="2 3">
    <name type="scientific">Gemmata palustris</name>
    <dbReference type="NCBI Taxonomy" id="2822762"/>
    <lineage>
        <taxon>Bacteria</taxon>
        <taxon>Pseudomonadati</taxon>
        <taxon>Planctomycetota</taxon>
        <taxon>Planctomycetia</taxon>
        <taxon>Gemmatales</taxon>
        <taxon>Gemmataceae</taxon>
        <taxon>Gemmata</taxon>
    </lineage>
</organism>
<evidence type="ECO:0000313" key="2">
    <source>
        <dbReference type="EMBL" id="MBP3956764.1"/>
    </source>
</evidence>